<dbReference type="SFLD" id="SFLDG01129">
    <property type="entry name" value="C1.5:_HAD__Beta-PGM__Phosphata"/>
    <property type="match status" value="1"/>
</dbReference>
<dbReference type="PANTHER" id="PTHR43434">
    <property type="entry name" value="PHOSPHOGLYCOLATE PHOSPHATASE"/>
    <property type="match status" value="1"/>
</dbReference>
<dbReference type="AlphaFoldDB" id="A0A3B0X0P4"/>
<gene>
    <name evidence="1" type="ORF">MNBD_GAMMA07-1758</name>
</gene>
<dbReference type="CDD" id="cd01427">
    <property type="entry name" value="HAD_like"/>
    <property type="match status" value="1"/>
</dbReference>
<dbReference type="InterPro" id="IPR050155">
    <property type="entry name" value="HAD-like_hydrolase_sf"/>
</dbReference>
<name>A0A3B0X0P4_9ZZZZ</name>
<organism evidence="1">
    <name type="scientific">hydrothermal vent metagenome</name>
    <dbReference type="NCBI Taxonomy" id="652676"/>
    <lineage>
        <taxon>unclassified sequences</taxon>
        <taxon>metagenomes</taxon>
        <taxon>ecological metagenomes</taxon>
    </lineage>
</organism>
<dbReference type="InterPro" id="IPR023214">
    <property type="entry name" value="HAD_sf"/>
</dbReference>
<dbReference type="EMBL" id="UOFF01000334">
    <property type="protein sequence ID" value="VAW57102.1"/>
    <property type="molecule type" value="Genomic_DNA"/>
</dbReference>
<dbReference type="Gene3D" id="3.40.50.1000">
    <property type="entry name" value="HAD superfamily/HAD-like"/>
    <property type="match status" value="1"/>
</dbReference>
<dbReference type="SFLD" id="SFLDS00003">
    <property type="entry name" value="Haloacid_Dehalogenase"/>
    <property type="match status" value="1"/>
</dbReference>
<dbReference type="GO" id="GO:0008967">
    <property type="term" value="F:phosphoglycolate phosphatase activity"/>
    <property type="evidence" value="ECO:0007669"/>
    <property type="project" value="TreeGrafter"/>
</dbReference>
<dbReference type="InterPro" id="IPR036412">
    <property type="entry name" value="HAD-like_sf"/>
</dbReference>
<proteinExistence type="predicted"/>
<dbReference type="GO" id="GO:0005829">
    <property type="term" value="C:cytosol"/>
    <property type="evidence" value="ECO:0007669"/>
    <property type="project" value="TreeGrafter"/>
</dbReference>
<dbReference type="GO" id="GO:0006281">
    <property type="term" value="P:DNA repair"/>
    <property type="evidence" value="ECO:0007669"/>
    <property type="project" value="TreeGrafter"/>
</dbReference>
<protein>
    <submittedName>
        <fullName evidence="1">GMP/IMP nucleotidase YrfG</fullName>
    </submittedName>
</protein>
<sequence>MIDWSKINTVFLDLDGTLLDLHFDNYFWLKYVPACYAKHHDISLAASHEHLNKQYTEVYGSLNWYCVEFWSKALGLDIAALKYEIRHKIAVRPFVEEFLEALHMQGKRVVLVTNAHPLSFQVKFQQTGLDRYFHRVITSHELHFAKEEAAFWLELEKIEAVDKPSTLLIDDNFHVLDAAAQYGLGHLLAIKQPDSTEMDKQHDSYALLDSFRDIFPK</sequence>
<accession>A0A3B0X0P4</accession>
<dbReference type="Pfam" id="PF00702">
    <property type="entry name" value="Hydrolase"/>
    <property type="match status" value="1"/>
</dbReference>
<dbReference type="NCBIfam" id="NF011564">
    <property type="entry name" value="PRK14988.1"/>
    <property type="match status" value="1"/>
</dbReference>
<evidence type="ECO:0000313" key="1">
    <source>
        <dbReference type="EMBL" id="VAW57102.1"/>
    </source>
</evidence>
<reference evidence="1" key="1">
    <citation type="submission" date="2018-06" db="EMBL/GenBank/DDBJ databases">
        <authorList>
            <person name="Zhirakovskaya E."/>
        </authorList>
    </citation>
    <scope>NUCLEOTIDE SEQUENCE</scope>
</reference>
<dbReference type="SUPFAM" id="SSF56784">
    <property type="entry name" value="HAD-like"/>
    <property type="match status" value="1"/>
</dbReference>
<dbReference type="PANTHER" id="PTHR43434:SF3">
    <property type="entry name" value="GMP_IMP NUCLEOTIDASE YRFG"/>
    <property type="match status" value="1"/>
</dbReference>